<dbReference type="Proteomes" id="UP001150538">
    <property type="component" value="Unassembled WGS sequence"/>
</dbReference>
<evidence type="ECO:0000256" key="5">
    <source>
        <dbReference type="ARBA" id="ARBA00023242"/>
    </source>
</evidence>
<dbReference type="InterPro" id="IPR013907">
    <property type="entry name" value="Sds3"/>
</dbReference>
<evidence type="ECO:0000256" key="4">
    <source>
        <dbReference type="ARBA" id="ARBA00023163"/>
    </source>
</evidence>
<evidence type="ECO:0000256" key="6">
    <source>
        <dbReference type="SAM" id="MobiDB-lite"/>
    </source>
</evidence>
<sequence length="424" mass="48417">MSTPTPLTNENLQALQDNDLFEYNSDLETLTTISSDSTSEREEEEADDDPLPEEQNTENNVLNSTEASEAPEINDRTRPSSSQSSPKAKDESLTDTKDCLSSADGKSKDNAPSPMAKECMDIADNAQPSPCKELDQPAMEIETESEDEEALEARRIEALKELTQIEVDFAHLRERLFCERITQLDRERYLLFNSQHPEYQNQINDITNSHNERVEKLKLWHQLRVQQRKKLHASKIEGIKYNYNIHRQAIRGRFIDDQLALLFKLKEAHRRLEREHDDPQKLAVQHTSSYYFRYITRNQKRPRKQQLKFILPKLLPAEQNEDFTAMGLPVQNQEKHTQRKIFVPSYAPDPNERKRQKPKQAVRVPAGLPHISVKPATSMSNGRTKPGGGGAGPARLNANANGVQSQTYTVQAFPTQSYPLDSLS</sequence>
<keyword evidence="2" id="KW-0678">Repressor</keyword>
<feature type="region of interest" description="Disordered" evidence="6">
    <location>
        <begin position="334"/>
        <end position="403"/>
    </location>
</feature>
<keyword evidence="5" id="KW-0539">Nucleus</keyword>
<proteinExistence type="predicted"/>
<dbReference type="SMART" id="SM01401">
    <property type="entry name" value="Sds3"/>
    <property type="match status" value="1"/>
</dbReference>
<keyword evidence="4" id="KW-0804">Transcription</keyword>
<dbReference type="OrthoDB" id="20886at2759"/>
<evidence type="ECO:0000256" key="2">
    <source>
        <dbReference type="ARBA" id="ARBA00022491"/>
    </source>
</evidence>
<evidence type="ECO:0000256" key="3">
    <source>
        <dbReference type="ARBA" id="ARBA00023015"/>
    </source>
</evidence>
<dbReference type="EMBL" id="JANBPU010000006">
    <property type="protein sequence ID" value="KAJ1921265.1"/>
    <property type="molecule type" value="Genomic_DNA"/>
</dbReference>
<dbReference type="GO" id="GO:0005654">
    <property type="term" value="C:nucleoplasm"/>
    <property type="evidence" value="ECO:0007669"/>
    <property type="project" value="UniProtKB-ARBA"/>
</dbReference>
<organism evidence="7 8">
    <name type="scientific">Mycoemilia scoparia</name>
    <dbReference type="NCBI Taxonomy" id="417184"/>
    <lineage>
        <taxon>Eukaryota</taxon>
        <taxon>Fungi</taxon>
        <taxon>Fungi incertae sedis</taxon>
        <taxon>Zoopagomycota</taxon>
        <taxon>Kickxellomycotina</taxon>
        <taxon>Kickxellomycetes</taxon>
        <taxon>Kickxellales</taxon>
        <taxon>Kickxellaceae</taxon>
        <taxon>Mycoemilia</taxon>
    </lineage>
</organism>
<dbReference type="Gene3D" id="1.20.5.1500">
    <property type="match status" value="1"/>
</dbReference>
<name>A0A9W8A2T7_9FUNG</name>
<keyword evidence="8" id="KW-1185">Reference proteome</keyword>
<evidence type="ECO:0000313" key="7">
    <source>
        <dbReference type="EMBL" id="KAJ1921265.1"/>
    </source>
</evidence>
<feature type="compositionally biased region" description="Low complexity" evidence="6">
    <location>
        <begin position="393"/>
        <end position="402"/>
    </location>
</feature>
<gene>
    <name evidence="7" type="ORF">H4219_000866</name>
</gene>
<dbReference type="AlphaFoldDB" id="A0A9W8A2T7"/>
<feature type="compositionally biased region" description="Polar residues" evidence="6">
    <location>
        <begin position="57"/>
        <end position="67"/>
    </location>
</feature>
<evidence type="ECO:0000256" key="1">
    <source>
        <dbReference type="ARBA" id="ARBA00004123"/>
    </source>
</evidence>
<evidence type="ECO:0000313" key="8">
    <source>
        <dbReference type="Proteomes" id="UP001150538"/>
    </source>
</evidence>
<comment type="subcellular location">
    <subcellularLocation>
        <location evidence="1">Nucleus</location>
    </subcellularLocation>
</comment>
<feature type="compositionally biased region" description="Acidic residues" evidence="6">
    <location>
        <begin position="41"/>
        <end position="56"/>
    </location>
</feature>
<keyword evidence="3" id="KW-0805">Transcription regulation</keyword>
<feature type="region of interest" description="Disordered" evidence="6">
    <location>
        <begin position="26"/>
        <end position="116"/>
    </location>
</feature>
<reference evidence="7" key="1">
    <citation type="submission" date="2022-07" db="EMBL/GenBank/DDBJ databases">
        <title>Phylogenomic reconstructions and comparative analyses of Kickxellomycotina fungi.</title>
        <authorList>
            <person name="Reynolds N.K."/>
            <person name="Stajich J.E."/>
            <person name="Barry K."/>
            <person name="Grigoriev I.V."/>
            <person name="Crous P."/>
            <person name="Smith M.E."/>
        </authorList>
    </citation>
    <scope>NUCLEOTIDE SEQUENCE</scope>
    <source>
        <strain evidence="7">NBRC 100468</strain>
    </source>
</reference>
<feature type="compositionally biased region" description="Basic and acidic residues" evidence="6">
    <location>
        <begin position="87"/>
        <end position="98"/>
    </location>
</feature>
<protein>
    <submittedName>
        <fullName evidence="7">Uncharacterized protein</fullName>
    </submittedName>
</protein>
<dbReference type="Pfam" id="PF08598">
    <property type="entry name" value="Sds3"/>
    <property type="match status" value="1"/>
</dbReference>
<dbReference type="GO" id="GO:0010468">
    <property type="term" value="P:regulation of gene expression"/>
    <property type="evidence" value="ECO:0007669"/>
    <property type="project" value="UniProtKB-ARBA"/>
</dbReference>
<dbReference type="PANTHER" id="PTHR21964">
    <property type="entry name" value="BREAST CANCER METASTASIS-SUPPRESSOR 1"/>
    <property type="match status" value="1"/>
</dbReference>
<accession>A0A9W8A2T7</accession>
<comment type="caution">
    <text evidence="7">The sequence shown here is derived from an EMBL/GenBank/DDBJ whole genome shotgun (WGS) entry which is preliminary data.</text>
</comment>